<dbReference type="InterPro" id="IPR000150">
    <property type="entry name" value="Cof"/>
</dbReference>
<accession>A0ABW5XB62</accession>
<dbReference type="InterPro" id="IPR006379">
    <property type="entry name" value="HAD-SF_hydro_IIB"/>
</dbReference>
<dbReference type="Gene3D" id="3.30.1240.10">
    <property type="match status" value="1"/>
</dbReference>
<dbReference type="PROSITE" id="PS01228">
    <property type="entry name" value="COF_1"/>
    <property type="match status" value="1"/>
</dbReference>
<proteinExistence type="predicted"/>
<dbReference type="SFLD" id="SFLDG01140">
    <property type="entry name" value="C2.B:_Phosphomannomutase_and_P"/>
    <property type="match status" value="1"/>
</dbReference>
<keyword evidence="1" id="KW-0378">Hydrolase</keyword>
<evidence type="ECO:0000313" key="1">
    <source>
        <dbReference type="EMBL" id="MFD2838984.1"/>
    </source>
</evidence>
<gene>
    <name evidence="1" type="ORF">ACFSYH_00130</name>
</gene>
<dbReference type="Proteomes" id="UP001597391">
    <property type="component" value="Unassembled WGS sequence"/>
</dbReference>
<dbReference type="InterPro" id="IPR036412">
    <property type="entry name" value="HAD-like_sf"/>
</dbReference>
<sequence length="275" mass="29539">MKRLVFLDVDGTLLTHDQELPDSARNALTRAVSLGHRLVLCTGRTRPEIYPFLWDLGMSGLVGCNGAYGEVDGRVLFNDQIPNQDVAELSAWFEANRVDCLWQTGVELHPSRNFLDRFRTSGDAGRSIAGNWSAFLAQIEPALRTGVPQTAAKVTFFIPSDSPIRLSDVQGRFGARFSIIPGSLPQEQGETGELTALGMNKSVGLTRIAEHFGVPVEETIAIGDSANDIEMLAVAGTGVAMGNGTAQAQAAADWITSSIEHDGLALAFEKLGLLD</sequence>
<reference evidence="2" key="1">
    <citation type="journal article" date="2019" name="Int. J. Syst. Evol. Microbiol.">
        <title>The Global Catalogue of Microorganisms (GCM) 10K type strain sequencing project: providing services to taxonomists for standard genome sequencing and annotation.</title>
        <authorList>
            <consortium name="The Broad Institute Genomics Platform"/>
            <consortium name="The Broad Institute Genome Sequencing Center for Infectious Disease"/>
            <person name="Wu L."/>
            <person name="Ma J."/>
        </authorList>
    </citation>
    <scope>NUCLEOTIDE SEQUENCE [LARGE SCALE GENOMIC DNA]</scope>
    <source>
        <strain evidence="2">KCTC 33576</strain>
    </source>
</reference>
<protein>
    <submittedName>
        <fullName evidence="1">HAD family hydrolase</fullName>
        <ecNumber evidence="1">3.-.-.-</ecNumber>
        <ecNumber evidence="1">3.1.3.-</ecNumber>
    </submittedName>
</protein>
<dbReference type="Pfam" id="PF08282">
    <property type="entry name" value="Hydrolase_3"/>
    <property type="match status" value="1"/>
</dbReference>
<dbReference type="PANTHER" id="PTHR10000:SF25">
    <property type="entry name" value="PHOSPHATASE YKRA-RELATED"/>
    <property type="match status" value="1"/>
</dbReference>
<dbReference type="NCBIfam" id="TIGR01484">
    <property type="entry name" value="HAD-SF-IIB"/>
    <property type="match status" value="1"/>
</dbReference>
<keyword evidence="2" id="KW-1185">Reference proteome</keyword>
<evidence type="ECO:0000313" key="2">
    <source>
        <dbReference type="Proteomes" id="UP001597391"/>
    </source>
</evidence>
<dbReference type="GO" id="GO:0016787">
    <property type="term" value="F:hydrolase activity"/>
    <property type="evidence" value="ECO:0007669"/>
    <property type="project" value="UniProtKB-KW"/>
</dbReference>
<comment type="caution">
    <text evidence="1">The sequence shown here is derived from an EMBL/GenBank/DDBJ whole genome shotgun (WGS) entry which is preliminary data.</text>
</comment>
<dbReference type="PANTHER" id="PTHR10000">
    <property type="entry name" value="PHOSPHOSERINE PHOSPHATASE"/>
    <property type="match status" value="1"/>
</dbReference>
<dbReference type="SUPFAM" id="SSF56784">
    <property type="entry name" value="HAD-like"/>
    <property type="match status" value="1"/>
</dbReference>
<dbReference type="NCBIfam" id="TIGR00099">
    <property type="entry name" value="Cof-subfamily"/>
    <property type="match status" value="1"/>
</dbReference>
<organism evidence="1 2">
    <name type="scientific">Populibacterium corticicola</name>
    <dbReference type="NCBI Taxonomy" id="1812826"/>
    <lineage>
        <taxon>Bacteria</taxon>
        <taxon>Bacillati</taxon>
        <taxon>Actinomycetota</taxon>
        <taxon>Actinomycetes</taxon>
        <taxon>Micrococcales</taxon>
        <taxon>Jonesiaceae</taxon>
        <taxon>Populibacterium</taxon>
    </lineage>
</organism>
<dbReference type="Gene3D" id="3.40.50.1000">
    <property type="entry name" value="HAD superfamily/HAD-like"/>
    <property type="match status" value="1"/>
</dbReference>
<dbReference type="SFLD" id="SFLDS00003">
    <property type="entry name" value="Haloacid_Dehalogenase"/>
    <property type="match status" value="1"/>
</dbReference>
<dbReference type="PROSITE" id="PS01229">
    <property type="entry name" value="COF_2"/>
    <property type="match status" value="1"/>
</dbReference>
<dbReference type="RefSeq" id="WP_377464380.1">
    <property type="nucleotide sequence ID" value="NZ_JBHUOP010000001.1"/>
</dbReference>
<name>A0ABW5XB62_9MICO</name>
<dbReference type="EC" id="3.1.3.-" evidence="1"/>
<dbReference type="EMBL" id="JBHUOP010000001">
    <property type="protein sequence ID" value="MFD2838984.1"/>
    <property type="molecule type" value="Genomic_DNA"/>
</dbReference>
<dbReference type="EC" id="3.-.-.-" evidence="1"/>
<dbReference type="InterPro" id="IPR023214">
    <property type="entry name" value="HAD_sf"/>
</dbReference>